<sequence length="87" mass="9316">MKRILILSTALVLMTGCFTIGRVGYVVPAQNDSAELSEEIIGEDCPFVVTNVLNDLNKNIESKGKGDLSKVGLKFTAGNCAQARSLK</sequence>
<comment type="caution">
    <text evidence="1">The sequence shown here is derived from an EMBL/GenBank/DDBJ whole genome shotgun (WGS) entry which is preliminary data.</text>
</comment>
<gene>
    <name evidence="1" type="ORF">EHQ52_17175</name>
</gene>
<keyword evidence="2" id="KW-1185">Reference proteome</keyword>
<reference evidence="1" key="1">
    <citation type="journal article" date="2019" name="PLoS Negl. Trop. Dis.">
        <title>Revisiting the worldwide diversity of Leptospira species in the environment.</title>
        <authorList>
            <person name="Vincent A.T."/>
            <person name="Schiettekatte O."/>
            <person name="Bourhy P."/>
            <person name="Veyrier F.J."/>
            <person name="Picardeau M."/>
        </authorList>
    </citation>
    <scope>NUCLEOTIDE SEQUENCE [LARGE SCALE GENOMIC DNA]</scope>
    <source>
        <strain evidence="1">201800265</strain>
    </source>
</reference>
<evidence type="ECO:0000313" key="2">
    <source>
        <dbReference type="Proteomes" id="UP000297871"/>
    </source>
</evidence>
<evidence type="ECO:0000313" key="1">
    <source>
        <dbReference type="EMBL" id="TGL29710.1"/>
    </source>
</evidence>
<dbReference type="RefSeq" id="WP_135616405.1">
    <property type="nucleotide sequence ID" value="NZ_RQFY01000011.1"/>
</dbReference>
<dbReference type="Proteomes" id="UP000297871">
    <property type="component" value="Unassembled WGS sequence"/>
</dbReference>
<dbReference type="EMBL" id="RQFY01000011">
    <property type="protein sequence ID" value="TGL29710.1"/>
    <property type="molecule type" value="Genomic_DNA"/>
</dbReference>
<dbReference type="OrthoDB" id="332278at2"/>
<proteinExistence type="predicted"/>
<dbReference type="PROSITE" id="PS51257">
    <property type="entry name" value="PROKAR_LIPOPROTEIN"/>
    <property type="match status" value="1"/>
</dbReference>
<name>A0A4R9J4G8_9LEPT</name>
<dbReference type="AlphaFoldDB" id="A0A4R9J4G8"/>
<evidence type="ECO:0008006" key="3">
    <source>
        <dbReference type="Google" id="ProtNLM"/>
    </source>
</evidence>
<organism evidence="1 2">
    <name type="scientific">Leptospira koniambonensis</name>
    <dbReference type="NCBI Taxonomy" id="2484950"/>
    <lineage>
        <taxon>Bacteria</taxon>
        <taxon>Pseudomonadati</taxon>
        <taxon>Spirochaetota</taxon>
        <taxon>Spirochaetia</taxon>
        <taxon>Leptospirales</taxon>
        <taxon>Leptospiraceae</taxon>
        <taxon>Leptospira</taxon>
    </lineage>
</organism>
<protein>
    <recommendedName>
        <fullName evidence="3">Lipoprotein</fullName>
    </recommendedName>
</protein>
<accession>A0A4R9J4G8</accession>